<comment type="catalytic activity">
    <reaction evidence="4">
        <text>L-glutaminyl-[peptide chain release factor] + S-adenosyl-L-methionine = N(5)-methyl-L-glutaminyl-[peptide chain release factor] + S-adenosyl-L-homocysteine + H(+)</text>
        <dbReference type="Rhea" id="RHEA:42896"/>
        <dbReference type="Rhea" id="RHEA-COMP:10271"/>
        <dbReference type="Rhea" id="RHEA-COMP:10272"/>
        <dbReference type="ChEBI" id="CHEBI:15378"/>
        <dbReference type="ChEBI" id="CHEBI:30011"/>
        <dbReference type="ChEBI" id="CHEBI:57856"/>
        <dbReference type="ChEBI" id="CHEBI:59789"/>
        <dbReference type="ChEBI" id="CHEBI:61891"/>
        <dbReference type="EC" id="2.1.1.297"/>
    </reaction>
</comment>
<dbReference type="InterPro" id="IPR029063">
    <property type="entry name" value="SAM-dependent_MTases_sf"/>
</dbReference>
<dbReference type="Pfam" id="PF17827">
    <property type="entry name" value="PrmC_N"/>
    <property type="match status" value="1"/>
</dbReference>
<dbReference type="Gene3D" id="1.10.8.10">
    <property type="entry name" value="DNA helicase RuvA subunit, C-terminal domain"/>
    <property type="match status" value="1"/>
</dbReference>
<dbReference type="EMBL" id="JACICF010000002">
    <property type="protein sequence ID" value="MBB3764890.1"/>
    <property type="molecule type" value="Genomic_DNA"/>
</dbReference>
<reference evidence="7 8" key="1">
    <citation type="submission" date="2020-08" db="EMBL/GenBank/DDBJ databases">
        <title>Genomic Encyclopedia of Type Strains, Phase IV (KMG-IV): sequencing the most valuable type-strain genomes for metagenomic binning, comparative biology and taxonomic classification.</title>
        <authorList>
            <person name="Goeker M."/>
        </authorList>
    </citation>
    <scope>NUCLEOTIDE SEQUENCE [LARGE SCALE GENOMIC DNA]</scope>
    <source>
        <strain evidence="7 8">DSM 24194</strain>
    </source>
</reference>
<evidence type="ECO:0000259" key="6">
    <source>
        <dbReference type="Pfam" id="PF17827"/>
    </source>
</evidence>
<organism evidence="7 8">
    <name type="scientific">Sphingomicrobium lutaoense</name>
    <dbReference type="NCBI Taxonomy" id="515949"/>
    <lineage>
        <taxon>Bacteria</taxon>
        <taxon>Pseudomonadati</taxon>
        <taxon>Pseudomonadota</taxon>
        <taxon>Alphaproteobacteria</taxon>
        <taxon>Sphingomonadales</taxon>
        <taxon>Sphingomonadaceae</taxon>
        <taxon>Sphingomicrobium</taxon>
    </lineage>
</organism>
<dbReference type="EC" id="2.1.1.297" evidence="4"/>
<dbReference type="InterPro" id="IPR004556">
    <property type="entry name" value="HemK-like"/>
</dbReference>
<evidence type="ECO:0000256" key="2">
    <source>
        <dbReference type="ARBA" id="ARBA00022679"/>
    </source>
</evidence>
<dbReference type="GO" id="GO:0032259">
    <property type="term" value="P:methylation"/>
    <property type="evidence" value="ECO:0007669"/>
    <property type="project" value="UniProtKB-KW"/>
</dbReference>
<evidence type="ECO:0000313" key="8">
    <source>
        <dbReference type="Proteomes" id="UP000578569"/>
    </source>
</evidence>
<dbReference type="InterPro" id="IPR050320">
    <property type="entry name" value="N5-glutamine_MTase"/>
</dbReference>
<dbReference type="GO" id="GO:0003676">
    <property type="term" value="F:nucleic acid binding"/>
    <property type="evidence" value="ECO:0007669"/>
    <property type="project" value="InterPro"/>
</dbReference>
<gene>
    <name evidence="4" type="primary">prmC</name>
    <name evidence="7" type="ORF">FHS50_001952</name>
</gene>
<evidence type="ECO:0000256" key="1">
    <source>
        <dbReference type="ARBA" id="ARBA00022603"/>
    </source>
</evidence>
<feature type="binding site" evidence="4">
    <location>
        <begin position="182"/>
        <end position="185"/>
    </location>
    <ligand>
        <name>substrate</name>
    </ligand>
</feature>
<dbReference type="InterPro" id="IPR002052">
    <property type="entry name" value="DNA_methylase_N6_adenine_CS"/>
</dbReference>
<dbReference type="Gene3D" id="3.40.50.150">
    <property type="entry name" value="Vaccinia Virus protein VP39"/>
    <property type="match status" value="1"/>
</dbReference>
<dbReference type="AlphaFoldDB" id="A0A839Z2P0"/>
<dbReference type="Pfam" id="PF13847">
    <property type="entry name" value="Methyltransf_31"/>
    <property type="match status" value="1"/>
</dbReference>
<dbReference type="HAMAP" id="MF_02126">
    <property type="entry name" value="RF_methyltr_PrmC"/>
    <property type="match status" value="1"/>
</dbReference>
<dbReference type="Proteomes" id="UP000578569">
    <property type="component" value="Unassembled WGS sequence"/>
</dbReference>
<feature type="binding site" evidence="4">
    <location>
        <position position="168"/>
    </location>
    <ligand>
        <name>S-adenosyl-L-methionine</name>
        <dbReference type="ChEBI" id="CHEBI:59789"/>
    </ligand>
</feature>
<evidence type="ECO:0000259" key="5">
    <source>
        <dbReference type="Pfam" id="PF13847"/>
    </source>
</evidence>
<keyword evidence="2 4" id="KW-0808">Transferase</keyword>
<keyword evidence="1 4" id="KW-0489">Methyltransferase</keyword>
<dbReference type="PANTHER" id="PTHR18895">
    <property type="entry name" value="HEMK METHYLTRANSFERASE"/>
    <property type="match status" value="1"/>
</dbReference>
<dbReference type="PROSITE" id="PS00092">
    <property type="entry name" value="N6_MTASE"/>
    <property type="match status" value="1"/>
</dbReference>
<dbReference type="PANTHER" id="PTHR18895:SF74">
    <property type="entry name" value="MTRF1L RELEASE FACTOR GLUTAMINE METHYLTRANSFERASE"/>
    <property type="match status" value="1"/>
</dbReference>
<accession>A0A839Z2P0</accession>
<feature type="binding site" evidence="4">
    <location>
        <position position="139"/>
    </location>
    <ligand>
        <name>S-adenosyl-L-methionine</name>
        <dbReference type="ChEBI" id="CHEBI:59789"/>
    </ligand>
</feature>
<keyword evidence="8" id="KW-1185">Reference proteome</keyword>
<evidence type="ECO:0000256" key="4">
    <source>
        <dbReference type="HAMAP-Rule" id="MF_02126"/>
    </source>
</evidence>
<comment type="function">
    <text evidence="4">Methylates the class 1 translation termination release factors RF1/PrfA and RF2/PrfB on the glutamine residue of the universally conserved GGQ motif.</text>
</comment>
<evidence type="ECO:0000256" key="3">
    <source>
        <dbReference type="ARBA" id="ARBA00022691"/>
    </source>
</evidence>
<dbReference type="InterPro" id="IPR040758">
    <property type="entry name" value="PrmC_N"/>
</dbReference>
<dbReference type="InterPro" id="IPR025714">
    <property type="entry name" value="Methyltranfer_dom"/>
</dbReference>
<dbReference type="CDD" id="cd02440">
    <property type="entry name" value="AdoMet_MTases"/>
    <property type="match status" value="1"/>
</dbReference>
<feature type="binding site" evidence="4">
    <location>
        <begin position="116"/>
        <end position="120"/>
    </location>
    <ligand>
        <name>S-adenosyl-L-methionine</name>
        <dbReference type="ChEBI" id="CHEBI:59789"/>
    </ligand>
</feature>
<dbReference type="InterPro" id="IPR019874">
    <property type="entry name" value="RF_methyltr_PrmC"/>
</dbReference>
<sequence length="272" mass="28653">MIGAALAAAAERLDGVADDPRREARMLMAAALGVPLPALGAVSPDDPVPDNFEGLVERRAGGEPMAYVLGERGFWTIDLKVGPGVLIPRPDSETLIEAAVEHFEGGADPDRILDLGTGPGTLLLAALDQFPRARGLGIDASEVALEYARDNAARLGLADRAAFRKGDWAEGVTGSFDLILCNPPYVALADELGPGVREHEPHEALFAGEEGLDDYRRIIPQIGPLLAPEGVALLEIGHTQAEAVRALVEASGTKAFMKKDLAGRPRLIGFTG</sequence>
<dbReference type="SUPFAM" id="SSF53335">
    <property type="entry name" value="S-adenosyl-L-methionine-dependent methyltransferases"/>
    <property type="match status" value="1"/>
</dbReference>
<proteinExistence type="inferred from homology"/>
<dbReference type="NCBIfam" id="TIGR03534">
    <property type="entry name" value="RF_mod_PrmC"/>
    <property type="match status" value="1"/>
</dbReference>
<name>A0A839Z2P0_9SPHN</name>
<feature type="domain" description="Release factor glutamine methyltransferase N-terminal" evidence="6">
    <location>
        <begin position="5"/>
        <end position="70"/>
    </location>
</feature>
<dbReference type="RefSeq" id="WP_183934249.1">
    <property type="nucleotide sequence ID" value="NZ_JACICF010000002.1"/>
</dbReference>
<feature type="domain" description="Methyltransferase" evidence="5">
    <location>
        <begin position="110"/>
        <end position="183"/>
    </location>
</feature>
<keyword evidence="3 4" id="KW-0949">S-adenosyl-L-methionine</keyword>
<dbReference type="NCBIfam" id="TIGR00536">
    <property type="entry name" value="hemK_fam"/>
    <property type="match status" value="1"/>
</dbReference>
<comment type="similarity">
    <text evidence="4">Belongs to the protein N5-glutamine methyltransferase family. PrmC subfamily.</text>
</comment>
<dbReference type="GO" id="GO:0102559">
    <property type="term" value="F:peptide chain release factor N(5)-glutamine methyltransferase activity"/>
    <property type="evidence" value="ECO:0007669"/>
    <property type="project" value="UniProtKB-EC"/>
</dbReference>
<protein>
    <recommendedName>
        <fullName evidence="4">Release factor glutamine methyltransferase</fullName>
        <shortName evidence="4">RF MTase</shortName>
        <ecNumber evidence="4">2.1.1.297</ecNumber>
    </recommendedName>
    <alternativeName>
        <fullName evidence="4">N5-glutamine methyltransferase PrmC</fullName>
    </alternativeName>
    <alternativeName>
        <fullName evidence="4">Protein-(glutamine-N5) MTase PrmC</fullName>
    </alternativeName>
    <alternativeName>
        <fullName evidence="4">Protein-glutamine N-methyltransferase PrmC</fullName>
    </alternativeName>
</protein>
<evidence type="ECO:0000313" key="7">
    <source>
        <dbReference type="EMBL" id="MBB3764890.1"/>
    </source>
</evidence>
<comment type="caution">
    <text evidence="7">The sequence shown here is derived from an EMBL/GenBank/DDBJ whole genome shotgun (WGS) entry which is preliminary data.</text>
</comment>
<feature type="binding site" evidence="4">
    <location>
        <position position="182"/>
    </location>
    <ligand>
        <name>S-adenosyl-L-methionine</name>
        <dbReference type="ChEBI" id="CHEBI:59789"/>
    </ligand>
</feature>